<dbReference type="OrthoDB" id="9179784at2"/>
<name>A0A1H6FAM3_9GAMM</name>
<dbReference type="InterPro" id="IPR001173">
    <property type="entry name" value="Glyco_trans_2-like"/>
</dbReference>
<dbReference type="EMBL" id="FMSV02000515">
    <property type="protein sequence ID" value="SEH07138.1"/>
    <property type="molecule type" value="Genomic_DNA"/>
</dbReference>
<evidence type="ECO:0000256" key="2">
    <source>
        <dbReference type="ARBA" id="ARBA00022676"/>
    </source>
</evidence>
<evidence type="ECO:0000313" key="6">
    <source>
        <dbReference type="EMBL" id="SEH07138.1"/>
    </source>
</evidence>
<reference evidence="6 7" key="1">
    <citation type="submission" date="2016-10" db="EMBL/GenBank/DDBJ databases">
        <authorList>
            <person name="de Groot N.N."/>
        </authorList>
    </citation>
    <scope>NUCLEOTIDE SEQUENCE [LARGE SCALE GENOMIC DNA]</scope>
    <source>
        <strain evidence="6">MBHS1</strain>
    </source>
</reference>
<keyword evidence="2 6" id="KW-0328">Glycosyltransferase</keyword>
<proteinExistence type="inferred from homology"/>
<comment type="similarity">
    <text evidence="1">Belongs to the glycosyltransferase 2 family.</text>
</comment>
<evidence type="ECO:0000256" key="1">
    <source>
        <dbReference type="ARBA" id="ARBA00006739"/>
    </source>
</evidence>
<protein>
    <submittedName>
        <fullName evidence="6">Putative glycosyltransferase EpsH</fullName>
        <ecNumber evidence="6">2.4.-.-</ecNumber>
    </submittedName>
</protein>
<accession>A0A1H6FAM3</accession>
<dbReference type="EC" id="2.4.-.-" evidence="6"/>
<gene>
    <name evidence="6" type="primary">epsH</name>
    <name evidence="6" type="ORF">MBHS_03012</name>
</gene>
<feature type="transmembrane region" description="Helical" evidence="4">
    <location>
        <begin position="257"/>
        <end position="283"/>
    </location>
</feature>
<dbReference type="Proteomes" id="UP000236724">
    <property type="component" value="Unassembled WGS sequence"/>
</dbReference>
<keyword evidence="7" id="KW-1185">Reference proteome</keyword>
<dbReference type="SUPFAM" id="SSF53448">
    <property type="entry name" value="Nucleotide-diphospho-sugar transferases"/>
    <property type="match status" value="1"/>
</dbReference>
<keyword evidence="4" id="KW-0472">Membrane</keyword>
<dbReference type="PANTHER" id="PTHR43179:SF12">
    <property type="entry name" value="GALACTOFURANOSYLTRANSFERASE GLFT2"/>
    <property type="match status" value="1"/>
</dbReference>
<keyword evidence="4" id="KW-0812">Transmembrane</keyword>
<evidence type="ECO:0000256" key="3">
    <source>
        <dbReference type="ARBA" id="ARBA00022679"/>
    </source>
</evidence>
<evidence type="ECO:0000256" key="4">
    <source>
        <dbReference type="SAM" id="Phobius"/>
    </source>
</evidence>
<dbReference type="PANTHER" id="PTHR43179">
    <property type="entry name" value="RHAMNOSYLTRANSFERASE WBBL"/>
    <property type="match status" value="1"/>
</dbReference>
<sequence length="348" mass="40392">MNTIKHISAINASSTPVCSICIANYNGINLLKGCLDAIRLQDCEFEFEIILHDDASTDESVHFVKTNYPEVEILVSQENVGFCVSNNRMAEIAKGEFILLLNNDAELFPDSLDTLYQYACQQKQAGILTLAQYDRATSQYIDFGSDLDIFLNPVPRHAYQDNNVATAYGACMWMPKQLWQKMEGFPEWFESVGEDLYLSVLAQYLGYSVEVPQHSGYWHWAGKSFGGGKLQNNKLVTTYKRRALSERNKTYVMLLLYPWYTFPLWILHCILLLVEGLVLSLILRNYTIWHQIYAKTCNEVILQIKQIYQERRALHCKYQLNSKKFFKRVSWFPYKLRLLLKYGIPHIK</sequence>
<organism evidence="6 7">
    <name type="scientific">Candidatus Venteria ishoeyi</name>
    <dbReference type="NCBI Taxonomy" id="1899563"/>
    <lineage>
        <taxon>Bacteria</taxon>
        <taxon>Pseudomonadati</taxon>
        <taxon>Pseudomonadota</taxon>
        <taxon>Gammaproteobacteria</taxon>
        <taxon>Thiotrichales</taxon>
        <taxon>Thiotrichaceae</taxon>
        <taxon>Venteria</taxon>
    </lineage>
</organism>
<feature type="domain" description="Glycosyltransferase 2-like" evidence="5">
    <location>
        <begin position="19"/>
        <end position="140"/>
    </location>
</feature>
<evidence type="ECO:0000313" key="7">
    <source>
        <dbReference type="Proteomes" id="UP000236724"/>
    </source>
</evidence>
<keyword evidence="3 6" id="KW-0808">Transferase</keyword>
<dbReference type="RefSeq" id="WP_103920838.1">
    <property type="nucleotide sequence ID" value="NZ_FMSV02000515.1"/>
</dbReference>
<keyword evidence="4" id="KW-1133">Transmembrane helix</keyword>
<dbReference type="InterPro" id="IPR029044">
    <property type="entry name" value="Nucleotide-diphossugar_trans"/>
</dbReference>
<dbReference type="Gene3D" id="3.90.550.10">
    <property type="entry name" value="Spore Coat Polysaccharide Biosynthesis Protein SpsA, Chain A"/>
    <property type="match status" value="1"/>
</dbReference>
<dbReference type="Pfam" id="PF00535">
    <property type="entry name" value="Glycos_transf_2"/>
    <property type="match status" value="1"/>
</dbReference>
<evidence type="ECO:0000259" key="5">
    <source>
        <dbReference type="Pfam" id="PF00535"/>
    </source>
</evidence>
<dbReference type="GO" id="GO:0016757">
    <property type="term" value="F:glycosyltransferase activity"/>
    <property type="evidence" value="ECO:0007669"/>
    <property type="project" value="UniProtKB-KW"/>
</dbReference>
<dbReference type="AlphaFoldDB" id="A0A1H6FAM3"/>